<dbReference type="Proteomes" id="UP000028181">
    <property type="component" value="Chromosome I"/>
</dbReference>
<evidence type="ECO:0000313" key="2">
    <source>
        <dbReference type="EMBL" id="CDN49252.1"/>
    </source>
</evidence>
<dbReference type="EMBL" id="HG938353">
    <property type="protein sequence ID" value="CDN49252.1"/>
    <property type="molecule type" value="Genomic_DNA"/>
</dbReference>
<reference evidence="3" key="1">
    <citation type="journal article" date="2014" name="BMC Genomics">
        <title>Genome sequencing of two Neorhizobium galegae strains reveals a noeT gene responsible for the unusual acetylation of the nodulation factors.</title>
        <authorList>
            <person name="Osterman J."/>
            <person name="Marsh J."/>
            <person name="Laine P.K."/>
            <person name="Zeng Z."/>
            <person name="Alatalo E."/>
            <person name="Sullivan J.T."/>
            <person name="Young J.P."/>
            <person name="Thomas-Oates J."/>
            <person name="Paulin L."/>
            <person name="Lindstrom K."/>
        </authorList>
    </citation>
    <scope>NUCLEOTIDE SEQUENCE [LARGE SCALE GENOMIC DNA]</scope>
    <source>
        <strain evidence="3">HAMBI 540</strain>
    </source>
</reference>
<organism evidence="2 3">
    <name type="scientific">Neorhizobium galegae bv. orientalis str. HAMBI 540</name>
    <dbReference type="NCBI Taxonomy" id="1028800"/>
    <lineage>
        <taxon>Bacteria</taxon>
        <taxon>Pseudomonadati</taxon>
        <taxon>Pseudomonadota</taxon>
        <taxon>Alphaproteobacteria</taxon>
        <taxon>Hyphomicrobiales</taxon>
        <taxon>Rhizobiaceae</taxon>
        <taxon>Rhizobium/Agrobacterium group</taxon>
        <taxon>Neorhizobium</taxon>
    </lineage>
</organism>
<proteinExistence type="predicted"/>
<evidence type="ECO:0000313" key="3">
    <source>
        <dbReference type="Proteomes" id="UP000028181"/>
    </source>
</evidence>
<sequence length="88" mass="9154">MTEGGSAGEANTMTEESAAAPPSALPGISPTRGRSNRGAVLRDRRQLAEQIDRNWSISSSVVANEVTRRIRVSSSLTGSGMLVGTGQP</sequence>
<keyword evidence="3" id="KW-1185">Reference proteome</keyword>
<name>A0A068SSI0_NEOGA</name>
<dbReference type="KEGG" id="ngg:RG540_CH30870"/>
<dbReference type="AlphaFoldDB" id="A0A068SSI0"/>
<gene>
    <name evidence="2" type="ORF">RG540_CH30870</name>
</gene>
<evidence type="ECO:0000256" key="1">
    <source>
        <dbReference type="SAM" id="MobiDB-lite"/>
    </source>
</evidence>
<accession>A0A068SSI0</accession>
<feature type="region of interest" description="Disordered" evidence="1">
    <location>
        <begin position="1"/>
        <end position="41"/>
    </location>
</feature>
<dbReference type="HOGENOM" id="CLU_2465858_0_0_5"/>
<protein>
    <submittedName>
        <fullName evidence="2">Uncharacterized protein</fullName>
    </submittedName>
</protein>